<feature type="region of interest" description="Disordered" evidence="1">
    <location>
        <begin position="1"/>
        <end position="55"/>
    </location>
</feature>
<organism evidence="2">
    <name type="scientific">uncultured Frankineae bacterium</name>
    <dbReference type="NCBI Taxonomy" id="437475"/>
    <lineage>
        <taxon>Bacteria</taxon>
        <taxon>Bacillati</taxon>
        <taxon>Actinomycetota</taxon>
        <taxon>Actinomycetes</taxon>
        <taxon>Frankiales</taxon>
        <taxon>environmental samples</taxon>
    </lineage>
</organism>
<dbReference type="AlphaFoldDB" id="A0A6J4KYC8"/>
<protein>
    <submittedName>
        <fullName evidence="2">Uncharacterized protein</fullName>
    </submittedName>
</protein>
<feature type="compositionally biased region" description="Basic residues" evidence="1">
    <location>
        <begin position="31"/>
        <end position="41"/>
    </location>
</feature>
<reference evidence="2" key="1">
    <citation type="submission" date="2020-02" db="EMBL/GenBank/DDBJ databases">
        <authorList>
            <person name="Meier V. D."/>
        </authorList>
    </citation>
    <scope>NUCLEOTIDE SEQUENCE</scope>
    <source>
        <strain evidence="2">AVDCRST_MAG16</strain>
    </source>
</reference>
<dbReference type="EMBL" id="CADCUE010000045">
    <property type="protein sequence ID" value="CAA9317670.1"/>
    <property type="molecule type" value="Genomic_DNA"/>
</dbReference>
<evidence type="ECO:0000313" key="2">
    <source>
        <dbReference type="EMBL" id="CAA9317670.1"/>
    </source>
</evidence>
<proteinExistence type="predicted"/>
<evidence type="ECO:0000256" key="1">
    <source>
        <dbReference type="SAM" id="MobiDB-lite"/>
    </source>
</evidence>
<feature type="compositionally biased region" description="Low complexity" evidence="1">
    <location>
        <begin position="1"/>
        <end position="30"/>
    </location>
</feature>
<accession>A0A6J4KYC8</accession>
<name>A0A6J4KYC8_9ACTN</name>
<sequence length="55" mass="5786">CPTTATASRWTRSTGRGSRARTRSCWSATARGRRPSGRPRSPRVAGARTGPGTAS</sequence>
<gene>
    <name evidence="2" type="ORF">AVDCRST_MAG16-562</name>
</gene>
<feature type="non-terminal residue" evidence="2">
    <location>
        <position position="1"/>
    </location>
</feature>
<feature type="non-terminal residue" evidence="2">
    <location>
        <position position="55"/>
    </location>
</feature>